<name>A0A2M8EV80_9BACT</name>
<evidence type="ECO:0000313" key="1">
    <source>
        <dbReference type="EMBL" id="PJC28976.1"/>
    </source>
</evidence>
<sequence length="224" mass="26379">MSKKGICSQCGKGPRKIRYLHPETKQHICKTCYQKIKKGICSQCGKGPREIRYLHPETKQHICNTCYRNLKKGICSQCGKGPREIHYLHPETKQPICNICYRNLKKGICSQCGKGLREICYLHSETKQHICRNCYKKIKAEKDFLQWFRNLAEFQAAGWIVDTFYFRESKRMKQLNLLIELELEKVKAIFEEIQNPAYPNANRIFKEFLKTEEGKKLRSLIEEI</sequence>
<proteinExistence type="predicted"/>
<reference evidence="2" key="1">
    <citation type="submission" date="2017-09" db="EMBL/GenBank/DDBJ databases">
        <title>Depth-based differentiation of microbial function through sediment-hosted aquifers and enrichment of novel symbionts in the deep terrestrial subsurface.</title>
        <authorList>
            <person name="Probst A.J."/>
            <person name="Ladd B."/>
            <person name="Jarett J.K."/>
            <person name="Geller-Mcgrath D.E."/>
            <person name="Sieber C.M.K."/>
            <person name="Emerson J.B."/>
            <person name="Anantharaman K."/>
            <person name="Thomas B.C."/>
            <person name="Malmstrom R."/>
            <person name="Stieglmeier M."/>
            <person name="Klingl A."/>
            <person name="Woyke T."/>
            <person name="Ryan C.M."/>
            <person name="Banfield J.F."/>
        </authorList>
    </citation>
    <scope>NUCLEOTIDE SEQUENCE [LARGE SCALE GENOMIC DNA]</scope>
</reference>
<dbReference type="EMBL" id="PFSE01000025">
    <property type="protein sequence ID" value="PJC28976.1"/>
    <property type="molecule type" value="Genomic_DNA"/>
</dbReference>
<organism evidence="1 2">
    <name type="scientific">Candidatus Shapirobacteria bacterium CG_4_9_14_0_2_um_filter_40_11</name>
    <dbReference type="NCBI Taxonomy" id="1974876"/>
    <lineage>
        <taxon>Bacteria</taxon>
        <taxon>Candidatus Shapironibacteriota</taxon>
    </lineage>
</organism>
<dbReference type="Proteomes" id="UP000230885">
    <property type="component" value="Unassembled WGS sequence"/>
</dbReference>
<evidence type="ECO:0000313" key="2">
    <source>
        <dbReference type="Proteomes" id="UP000230885"/>
    </source>
</evidence>
<accession>A0A2M8EV80</accession>
<comment type="caution">
    <text evidence="1">The sequence shown here is derived from an EMBL/GenBank/DDBJ whole genome shotgun (WGS) entry which is preliminary data.</text>
</comment>
<dbReference type="AlphaFoldDB" id="A0A2M8EV80"/>
<gene>
    <name evidence="1" type="ORF">CO053_01825</name>
</gene>
<protein>
    <submittedName>
        <fullName evidence="1">Uncharacterized protein</fullName>
    </submittedName>
</protein>